<dbReference type="NCBIfam" id="TIGR00229">
    <property type="entry name" value="sensory_box"/>
    <property type="match status" value="1"/>
</dbReference>
<evidence type="ECO:0000313" key="9">
    <source>
        <dbReference type="Proteomes" id="UP000196027"/>
    </source>
</evidence>
<evidence type="ECO:0000256" key="1">
    <source>
        <dbReference type="ARBA" id="ARBA00000085"/>
    </source>
</evidence>
<dbReference type="InterPro" id="IPR013655">
    <property type="entry name" value="PAS_fold_3"/>
</dbReference>
<dbReference type="SMART" id="SM00086">
    <property type="entry name" value="PAC"/>
    <property type="match status" value="1"/>
</dbReference>
<evidence type="ECO:0000256" key="4">
    <source>
        <dbReference type="ARBA" id="ARBA00022679"/>
    </source>
</evidence>
<keyword evidence="9" id="KW-1185">Reference proteome</keyword>
<dbReference type="RefSeq" id="WP_087461808.1">
    <property type="nucleotide sequence ID" value="NZ_CP021425.1"/>
</dbReference>
<sequence>MNKDNLIVDHSHISDTSTAADDAFSNQNHYLRKELYQLLQQDDLVFEFLQEGALDGIWYWDLENPDNEWMSDKFWTLLGYEPDDKKHLAAEWQDIIFEADLKTAVRNLQKHLEDPNHPYDQIVRYKHKQGHTIWVRCRGVAIYDVDGKPIRLLGAHNDFTPIMKHHQALVQERIDNADLTRRVDILSQQIAALKAENESLKVRIQRDLMYSDETGLLNIEHFRALADKRVLTAQRLNLSINVIVVSIANAEHICRHFGDNELNIKMGTINRLLIEQLADMLMVRISDMVVLFSIGYPKLELESLCSEVQKIIHDHNWSIVIPDITIGSASLDSQAVIFDNQRQNYMDILIQEASSHKHDS</sequence>
<dbReference type="OrthoDB" id="9808408at2"/>
<keyword evidence="6" id="KW-0175">Coiled coil</keyword>
<evidence type="ECO:0000256" key="6">
    <source>
        <dbReference type="SAM" id="Coils"/>
    </source>
</evidence>
<evidence type="ECO:0000256" key="3">
    <source>
        <dbReference type="ARBA" id="ARBA00022553"/>
    </source>
</evidence>
<comment type="catalytic activity">
    <reaction evidence="1">
        <text>ATP + protein L-histidine = ADP + protein N-phospho-L-histidine.</text>
        <dbReference type="EC" id="2.7.13.3"/>
    </reaction>
</comment>
<dbReference type="EMBL" id="CP021425">
    <property type="protein sequence ID" value="ARU56853.1"/>
    <property type="molecule type" value="Genomic_DNA"/>
</dbReference>
<dbReference type="CDD" id="cd00130">
    <property type="entry name" value="PAS"/>
    <property type="match status" value="1"/>
</dbReference>
<dbReference type="PROSITE" id="PS50113">
    <property type="entry name" value="PAC"/>
    <property type="match status" value="1"/>
</dbReference>
<dbReference type="InterPro" id="IPR000014">
    <property type="entry name" value="PAS"/>
</dbReference>
<keyword evidence="4" id="KW-0808">Transferase</keyword>
<dbReference type="InterPro" id="IPR000700">
    <property type="entry name" value="PAS-assoc_C"/>
</dbReference>
<dbReference type="InterPro" id="IPR035965">
    <property type="entry name" value="PAS-like_dom_sf"/>
</dbReference>
<evidence type="ECO:0000256" key="5">
    <source>
        <dbReference type="ARBA" id="ARBA00022777"/>
    </source>
</evidence>
<dbReference type="Pfam" id="PF08447">
    <property type="entry name" value="PAS_3"/>
    <property type="match status" value="1"/>
</dbReference>
<evidence type="ECO:0000259" key="7">
    <source>
        <dbReference type="PROSITE" id="PS50113"/>
    </source>
</evidence>
<gene>
    <name evidence="8" type="ORF">OLMES_2805</name>
</gene>
<dbReference type="PANTHER" id="PTHR43304">
    <property type="entry name" value="PHYTOCHROME-LIKE PROTEIN CPH1"/>
    <property type="match status" value="1"/>
</dbReference>
<protein>
    <recommendedName>
        <fullName evidence="2">histidine kinase</fullName>
        <ecNumber evidence="2">2.7.13.3</ecNumber>
    </recommendedName>
</protein>
<dbReference type="GO" id="GO:0004673">
    <property type="term" value="F:protein histidine kinase activity"/>
    <property type="evidence" value="ECO:0007669"/>
    <property type="project" value="UniProtKB-EC"/>
</dbReference>
<dbReference type="SUPFAM" id="SSF55785">
    <property type="entry name" value="PYP-like sensor domain (PAS domain)"/>
    <property type="match status" value="1"/>
</dbReference>
<keyword evidence="3" id="KW-0597">Phosphoprotein</keyword>
<evidence type="ECO:0000313" key="8">
    <source>
        <dbReference type="EMBL" id="ARU56853.1"/>
    </source>
</evidence>
<dbReference type="InterPro" id="IPR052162">
    <property type="entry name" value="Sensor_kinase/Photoreceptor"/>
</dbReference>
<dbReference type="Gene3D" id="3.30.450.20">
    <property type="entry name" value="PAS domain"/>
    <property type="match status" value="1"/>
</dbReference>
<evidence type="ECO:0000256" key="2">
    <source>
        <dbReference type="ARBA" id="ARBA00012438"/>
    </source>
</evidence>
<dbReference type="KEGG" id="ome:OLMES_2805"/>
<dbReference type="PANTHER" id="PTHR43304:SF1">
    <property type="entry name" value="PAC DOMAIN-CONTAINING PROTEIN"/>
    <property type="match status" value="1"/>
</dbReference>
<dbReference type="AlphaFoldDB" id="A0A1Y0IBV0"/>
<organism evidence="8 9">
    <name type="scientific">Oleiphilus messinensis</name>
    <dbReference type="NCBI Taxonomy" id="141451"/>
    <lineage>
        <taxon>Bacteria</taxon>
        <taxon>Pseudomonadati</taxon>
        <taxon>Pseudomonadota</taxon>
        <taxon>Gammaproteobacteria</taxon>
        <taxon>Oceanospirillales</taxon>
        <taxon>Oleiphilaceae</taxon>
        <taxon>Oleiphilus</taxon>
    </lineage>
</organism>
<feature type="domain" description="PAC" evidence="7">
    <location>
        <begin position="119"/>
        <end position="171"/>
    </location>
</feature>
<dbReference type="Proteomes" id="UP000196027">
    <property type="component" value="Chromosome"/>
</dbReference>
<reference evidence="8 9" key="1">
    <citation type="submission" date="2017-05" db="EMBL/GenBank/DDBJ databases">
        <title>Genomic insights into alkan degradation activity of Oleiphilus messinensis.</title>
        <authorList>
            <person name="Kozyavkin S.A."/>
            <person name="Slesarev A.I."/>
            <person name="Golyshin P.N."/>
            <person name="Korzhenkov A."/>
            <person name="Golyshina O.N."/>
            <person name="Toshchakov S.V."/>
        </authorList>
    </citation>
    <scope>NUCLEOTIDE SEQUENCE [LARGE SCALE GENOMIC DNA]</scope>
    <source>
        <strain evidence="8 9">ME102</strain>
    </source>
</reference>
<proteinExistence type="predicted"/>
<dbReference type="InterPro" id="IPR001610">
    <property type="entry name" value="PAC"/>
</dbReference>
<name>A0A1Y0IBV0_9GAMM</name>
<keyword evidence="5" id="KW-0418">Kinase</keyword>
<accession>A0A1Y0IBV0</accession>
<dbReference type="EC" id="2.7.13.3" evidence="2"/>
<feature type="coiled-coil region" evidence="6">
    <location>
        <begin position="176"/>
        <end position="203"/>
    </location>
</feature>